<dbReference type="OMA" id="ARYKWER"/>
<evidence type="ECO:0000313" key="1">
    <source>
        <dbReference type="EMBL" id="PBK89693.1"/>
    </source>
</evidence>
<gene>
    <name evidence="1" type="ORF">ARMGADRAFT_935579</name>
</gene>
<protein>
    <submittedName>
        <fullName evidence="1">Uncharacterized protein</fullName>
    </submittedName>
</protein>
<proteinExistence type="predicted"/>
<reference evidence="2" key="1">
    <citation type="journal article" date="2017" name="Nat. Ecol. Evol.">
        <title>Genome expansion and lineage-specific genetic innovations in the forest pathogenic fungi Armillaria.</title>
        <authorList>
            <person name="Sipos G."/>
            <person name="Prasanna A.N."/>
            <person name="Walter M.C."/>
            <person name="O'Connor E."/>
            <person name="Balint B."/>
            <person name="Krizsan K."/>
            <person name="Kiss B."/>
            <person name="Hess J."/>
            <person name="Varga T."/>
            <person name="Slot J."/>
            <person name="Riley R."/>
            <person name="Boka B."/>
            <person name="Rigling D."/>
            <person name="Barry K."/>
            <person name="Lee J."/>
            <person name="Mihaltcheva S."/>
            <person name="LaButti K."/>
            <person name="Lipzen A."/>
            <person name="Waldron R."/>
            <person name="Moloney N.M."/>
            <person name="Sperisen C."/>
            <person name="Kredics L."/>
            <person name="Vagvoelgyi C."/>
            <person name="Patrignani A."/>
            <person name="Fitzpatrick D."/>
            <person name="Nagy I."/>
            <person name="Doyle S."/>
            <person name="Anderson J.B."/>
            <person name="Grigoriev I.V."/>
            <person name="Gueldener U."/>
            <person name="Muensterkoetter M."/>
            <person name="Nagy L.G."/>
        </authorList>
    </citation>
    <scope>NUCLEOTIDE SEQUENCE [LARGE SCALE GENOMIC DNA]</scope>
    <source>
        <strain evidence="2">Ar21-2</strain>
    </source>
</reference>
<keyword evidence="2" id="KW-1185">Reference proteome</keyword>
<dbReference type="Proteomes" id="UP000217790">
    <property type="component" value="Unassembled WGS sequence"/>
</dbReference>
<dbReference type="EMBL" id="KZ293668">
    <property type="protein sequence ID" value="PBK89693.1"/>
    <property type="molecule type" value="Genomic_DNA"/>
</dbReference>
<organism evidence="1 2">
    <name type="scientific">Armillaria gallica</name>
    <name type="common">Bulbous honey fungus</name>
    <name type="synonym">Armillaria bulbosa</name>
    <dbReference type="NCBI Taxonomy" id="47427"/>
    <lineage>
        <taxon>Eukaryota</taxon>
        <taxon>Fungi</taxon>
        <taxon>Dikarya</taxon>
        <taxon>Basidiomycota</taxon>
        <taxon>Agaricomycotina</taxon>
        <taxon>Agaricomycetes</taxon>
        <taxon>Agaricomycetidae</taxon>
        <taxon>Agaricales</taxon>
        <taxon>Marasmiineae</taxon>
        <taxon>Physalacriaceae</taxon>
        <taxon>Armillaria</taxon>
    </lineage>
</organism>
<dbReference type="InParanoid" id="A0A2H3DN67"/>
<accession>A0A2H3DN67</accession>
<sequence length="297" mass="32659">MTKGHGYPLWLPDPFSTLPPAYLRCGTQVGDLGYLTDDGGFAYLFNVCKDARDPINLNRVPPDFVPVTGIPDPGIQGRLEMHDKNSVITTSAVEQKSIGFSVSAEAPSRAAILVLPDGGERYDSEHPLLLQEYAISNAHSWYKYFNGPGQGRQIRNGMLYLVTGCDKCHSWGNACYLHPTKSTSASLKFVATGVATLTGTACYRWEVQAGVHKRSHHRDMTPGATANQTIFLRGYSISVREDSSLRVKLRITNPVKTSNKNKPQRVGSLVPYSAKQITTGRSGTAWQVSPLVYFYES</sequence>
<name>A0A2H3DN67_ARMGA</name>
<evidence type="ECO:0000313" key="2">
    <source>
        <dbReference type="Proteomes" id="UP000217790"/>
    </source>
</evidence>
<dbReference type="OrthoDB" id="3222453at2759"/>
<dbReference type="AlphaFoldDB" id="A0A2H3DN67"/>